<evidence type="ECO:0000256" key="1">
    <source>
        <dbReference type="ARBA" id="ARBA00009477"/>
    </source>
</evidence>
<dbReference type="Pfam" id="PF25975">
    <property type="entry name" value="CzcB_C"/>
    <property type="match status" value="1"/>
</dbReference>
<evidence type="ECO:0000313" key="11">
    <source>
        <dbReference type="EMBL" id="MBC2602259.1"/>
    </source>
</evidence>
<accession>A0A7X1AYS3</accession>
<keyword evidence="3" id="KW-0862">Zinc</keyword>
<reference evidence="11 12" key="1">
    <citation type="submission" date="2020-07" db="EMBL/GenBank/DDBJ databases">
        <authorList>
            <person name="Feng X."/>
        </authorList>
    </citation>
    <scope>NUCLEOTIDE SEQUENCE [LARGE SCALE GENOMIC DNA]</scope>
    <source>
        <strain evidence="11 12">JCM14086</strain>
    </source>
</reference>
<dbReference type="Pfam" id="PF25954">
    <property type="entry name" value="Beta-barrel_RND_2"/>
    <property type="match status" value="1"/>
</dbReference>
<dbReference type="SUPFAM" id="SSF111369">
    <property type="entry name" value="HlyD-like secretion proteins"/>
    <property type="match status" value="1"/>
</dbReference>
<dbReference type="Gene3D" id="2.40.30.170">
    <property type="match status" value="1"/>
</dbReference>
<feature type="domain" description="CzcB-like barrel-sandwich hybrid" evidence="9">
    <location>
        <begin position="138"/>
        <end position="211"/>
    </location>
</feature>
<dbReference type="PANTHER" id="PTHR30097:SF4">
    <property type="entry name" value="SLR6042 PROTEIN"/>
    <property type="match status" value="1"/>
</dbReference>
<dbReference type="RefSeq" id="WP_185692956.1">
    <property type="nucleotide sequence ID" value="NZ_JACHVA010000083.1"/>
</dbReference>
<dbReference type="InterPro" id="IPR058649">
    <property type="entry name" value="CzcB_C"/>
</dbReference>
<dbReference type="GO" id="GO:0015679">
    <property type="term" value="P:plasma membrane copper ion transport"/>
    <property type="evidence" value="ECO:0007669"/>
    <property type="project" value="TreeGrafter"/>
</dbReference>
<keyword evidence="4" id="KW-0105">Cadmium resistance</keyword>
<dbReference type="GO" id="GO:0022857">
    <property type="term" value="F:transmembrane transporter activity"/>
    <property type="evidence" value="ECO:0007669"/>
    <property type="project" value="InterPro"/>
</dbReference>
<evidence type="ECO:0000313" key="12">
    <source>
        <dbReference type="Proteomes" id="UP000525652"/>
    </source>
</evidence>
<evidence type="ECO:0000256" key="6">
    <source>
        <dbReference type="SAM" id="MobiDB-lite"/>
    </source>
</evidence>
<comment type="caution">
    <text evidence="11">The sequence shown here is derived from an EMBL/GenBank/DDBJ whole genome shotgun (WGS) entry which is preliminary data.</text>
</comment>
<dbReference type="Pfam" id="PF25973">
    <property type="entry name" value="BSH_CzcB"/>
    <property type="match status" value="1"/>
</dbReference>
<dbReference type="Gene3D" id="2.40.50.100">
    <property type="match status" value="1"/>
</dbReference>
<dbReference type="GO" id="GO:0030288">
    <property type="term" value="C:outer membrane-bounded periplasmic space"/>
    <property type="evidence" value="ECO:0007669"/>
    <property type="project" value="TreeGrafter"/>
</dbReference>
<dbReference type="AlphaFoldDB" id="A0A7X1AYS3"/>
<comment type="function">
    <text evidence="5">CzcA and CzcB together would act in zinc efflux nearly as effectively as the complete czc efflux system (CzcABC). The CzcB protein is thought to funnel zinc cations to the CzcA transport protein.</text>
</comment>
<evidence type="ECO:0000259" key="8">
    <source>
        <dbReference type="Pfam" id="PF25954"/>
    </source>
</evidence>
<dbReference type="InterPro" id="IPR006143">
    <property type="entry name" value="RND_pump_MFP"/>
</dbReference>
<dbReference type="FunFam" id="2.40.30.170:FF:000010">
    <property type="entry name" value="Efflux RND transporter periplasmic adaptor subunit"/>
    <property type="match status" value="1"/>
</dbReference>
<dbReference type="InterPro" id="IPR051909">
    <property type="entry name" value="MFP_Cation_Efflux"/>
</dbReference>
<evidence type="ECO:0000256" key="2">
    <source>
        <dbReference type="ARBA" id="ARBA00022448"/>
    </source>
</evidence>
<evidence type="ECO:0000259" key="10">
    <source>
        <dbReference type="Pfam" id="PF25975"/>
    </source>
</evidence>
<evidence type="ECO:0000259" key="9">
    <source>
        <dbReference type="Pfam" id="PF25973"/>
    </source>
</evidence>
<dbReference type="Proteomes" id="UP000525652">
    <property type="component" value="Unassembled WGS sequence"/>
</dbReference>
<keyword evidence="12" id="KW-1185">Reference proteome</keyword>
<evidence type="ECO:0000256" key="4">
    <source>
        <dbReference type="ARBA" id="ARBA00043263"/>
    </source>
</evidence>
<sequence length="369" mass="40191">MKILTHPLFSLLNRRLQTLLLAGLLVASPSFGHEGGHDHAEPEHHKSEAGESQHHAEGEEAEHDDHGDHSDHEHGGHGTGENKEEHAHGEEGHDDHEEMVSLSPEVQEEFGIRLAEASKGVLHRYITLPGEIGFNGEKIAYVTPQYAGTILSISVRLADEVKKGQVLARLESAETLVSFDVKAPIDGMIVEYDLTPGQTVGSGVPLFTVADLSTVWADLRVYQRYLGEVRKGLPVEVQGNHNGTNFRGEIAYLAPTVDEHTRTGLARVVVDNEEGVWRPGEFVKGRIEVAEIQVDLIVPRSAVLTMEEGNVVFVQGEEGFESRPVQLGRSDADSWEILAGLQAGESIVVDNAISLKAEMGKGSFGGHHH</sequence>
<feature type="domain" description="CzcB-like C-terminal circularly permuted SH3-like" evidence="10">
    <location>
        <begin position="297"/>
        <end position="356"/>
    </location>
</feature>
<evidence type="ECO:0000256" key="7">
    <source>
        <dbReference type="SAM" id="SignalP"/>
    </source>
</evidence>
<dbReference type="FunFam" id="2.40.420.20:FF:000006">
    <property type="entry name" value="RND family efflux transporter MFP subunit"/>
    <property type="match status" value="1"/>
</dbReference>
<dbReference type="GO" id="GO:0046686">
    <property type="term" value="P:response to cadmium ion"/>
    <property type="evidence" value="ECO:0007669"/>
    <property type="project" value="UniProtKB-KW"/>
</dbReference>
<dbReference type="PANTHER" id="PTHR30097">
    <property type="entry name" value="CATION EFFLUX SYSTEM PROTEIN CUSB"/>
    <property type="match status" value="1"/>
</dbReference>
<name>A0A7X1AYS3_9BACT</name>
<dbReference type="EMBL" id="JACHVA010000083">
    <property type="protein sequence ID" value="MBC2602259.1"/>
    <property type="molecule type" value="Genomic_DNA"/>
</dbReference>
<feature type="region of interest" description="Disordered" evidence="6">
    <location>
        <begin position="32"/>
        <end position="101"/>
    </location>
</feature>
<dbReference type="GO" id="GO:0046914">
    <property type="term" value="F:transition metal ion binding"/>
    <property type="evidence" value="ECO:0007669"/>
    <property type="project" value="TreeGrafter"/>
</dbReference>
<protein>
    <submittedName>
        <fullName evidence="11">Efflux RND transporter periplasmic adaptor subunit</fullName>
    </submittedName>
</protein>
<feature type="signal peptide" evidence="7">
    <location>
        <begin position="1"/>
        <end position="32"/>
    </location>
</feature>
<proteinExistence type="inferred from homology"/>
<dbReference type="GO" id="GO:0060003">
    <property type="term" value="P:copper ion export"/>
    <property type="evidence" value="ECO:0007669"/>
    <property type="project" value="TreeGrafter"/>
</dbReference>
<gene>
    <name evidence="11" type="ORF">H5P30_10765</name>
</gene>
<dbReference type="NCBIfam" id="TIGR01730">
    <property type="entry name" value="RND_mfp"/>
    <property type="match status" value="1"/>
</dbReference>
<evidence type="ECO:0000256" key="3">
    <source>
        <dbReference type="ARBA" id="ARBA00022833"/>
    </source>
</evidence>
<dbReference type="GO" id="GO:0016020">
    <property type="term" value="C:membrane"/>
    <property type="evidence" value="ECO:0007669"/>
    <property type="project" value="InterPro"/>
</dbReference>
<evidence type="ECO:0000256" key="5">
    <source>
        <dbReference type="ARBA" id="ARBA00058766"/>
    </source>
</evidence>
<feature type="compositionally biased region" description="Basic and acidic residues" evidence="6">
    <location>
        <begin position="34"/>
        <end position="99"/>
    </location>
</feature>
<keyword evidence="2" id="KW-0813">Transport</keyword>
<dbReference type="CDD" id="cd06850">
    <property type="entry name" value="biotinyl_domain"/>
    <property type="match status" value="1"/>
</dbReference>
<keyword evidence="7" id="KW-0732">Signal</keyword>
<dbReference type="Gene3D" id="2.40.420.20">
    <property type="match status" value="1"/>
</dbReference>
<dbReference type="InterPro" id="IPR058792">
    <property type="entry name" value="Beta-barrel_RND_2"/>
</dbReference>
<feature type="chain" id="PRO_5030509375" evidence="7">
    <location>
        <begin position="33"/>
        <end position="369"/>
    </location>
</feature>
<dbReference type="InterPro" id="IPR058647">
    <property type="entry name" value="BSH_CzcB-like"/>
</dbReference>
<comment type="similarity">
    <text evidence="1">Belongs to the membrane fusion protein (MFP) (TC 8.A.1) family.</text>
</comment>
<feature type="domain" description="CusB-like beta-barrel" evidence="8">
    <location>
        <begin position="214"/>
        <end position="287"/>
    </location>
</feature>
<organism evidence="11 12">
    <name type="scientific">Puniceicoccus vermicola</name>
    <dbReference type="NCBI Taxonomy" id="388746"/>
    <lineage>
        <taxon>Bacteria</taxon>
        <taxon>Pseudomonadati</taxon>
        <taxon>Verrucomicrobiota</taxon>
        <taxon>Opitutia</taxon>
        <taxon>Puniceicoccales</taxon>
        <taxon>Puniceicoccaceae</taxon>
        <taxon>Puniceicoccus</taxon>
    </lineage>
</organism>